<gene>
    <name evidence="12" type="ORF">Bpfe_017173</name>
</gene>
<evidence type="ECO:0000256" key="2">
    <source>
        <dbReference type="ARBA" id="ARBA00022448"/>
    </source>
</evidence>
<organism evidence="12 13">
    <name type="scientific">Biomphalaria pfeifferi</name>
    <name type="common">Bloodfluke planorb</name>
    <name type="synonym">Freshwater snail</name>
    <dbReference type="NCBI Taxonomy" id="112525"/>
    <lineage>
        <taxon>Eukaryota</taxon>
        <taxon>Metazoa</taxon>
        <taxon>Spiralia</taxon>
        <taxon>Lophotrochozoa</taxon>
        <taxon>Mollusca</taxon>
        <taxon>Gastropoda</taxon>
        <taxon>Heterobranchia</taxon>
        <taxon>Euthyneura</taxon>
        <taxon>Panpulmonata</taxon>
        <taxon>Hygrophila</taxon>
        <taxon>Lymnaeoidea</taxon>
        <taxon>Planorbidae</taxon>
        <taxon>Biomphalaria</taxon>
    </lineage>
</organism>
<evidence type="ECO:0000256" key="7">
    <source>
        <dbReference type="ARBA" id="ARBA00023065"/>
    </source>
</evidence>
<evidence type="ECO:0000256" key="11">
    <source>
        <dbReference type="SAM" id="Phobius"/>
    </source>
</evidence>
<reference evidence="12" key="1">
    <citation type="journal article" date="2023" name="PLoS Negl. Trop. Dis.">
        <title>A genome sequence for Biomphalaria pfeifferi, the major vector snail for the human-infecting parasite Schistosoma mansoni.</title>
        <authorList>
            <person name="Bu L."/>
            <person name="Lu L."/>
            <person name="Laidemitt M.R."/>
            <person name="Zhang S.M."/>
            <person name="Mutuku M."/>
            <person name="Mkoji G."/>
            <person name="Steinauer M."/>
            <person name="Loker E.S."/>
        </authorList>
    </citation>
    <scope>NUCLEOTIDE SEQUENCE</scope>
    <source>
        <strain evidence="12">KasaAsao</strain>
    </source>
</reference>
<evidence type="ECO:0008006" key="14">
    <source>
        <dbReference type="Google" id="ProtNLM"/>
    </source>
</evidence>
<dbReference type="InterPro" id="IPR027359">
    <property type="entry name" value="Volt_channel_dom_sf"/>
</dbReference>
<feature type="transmembrane region" description="Helical" evidence="11">
    <location>
        <begin position="314"/>
        <end position="336"/>
    </location>
</feature>
<keyword evidence="2" id="KW-0813">Transport</keyword>
<dbReference type="GO" id="GO:0030171">
    <property type="term" value="F:voltage-gated proton channel activity"/>
    <property type="evidence" value="ECO:0007669"/>
    <property type="project" value="InterPro"/>
</dbReference>
<protein>
    <recommendedName>
        <fullName evidence="14">Voltage-gated hydrogen channel 1</fullName>
    </recommendedName>
</protein>
<keyword evidence="5" id="KW-0851">Voltage-gated channel</keyword>
<keyword evidence="8 11" id="KW-0472">Membrane</keyword>
<sequence length="573" mass="63324">MGNPNIFTISNEESFKRIDDQISPTSLNGKGGILKSFPPASNGKINTNPNGHAAAENGKLNGMEGLGAKRVRHSIVSIASTVASDLTPDPSLFKSDPIGRSYLIGCLLIFSMGNSKRNIDHNREKKNKRHCDTKCQKRMSILLHTHVVLIIVSALAALDAICVIGQLICDILIMREKLDHYEQVEEKLTEELFDYIPCLNKTLHVKWNLDAIYAVLTGTDSHFHSTPLPKHCNYSTTDTLDSSGSFLLDVVTGHRAKRAIEPKVPGHEVDHGIRYTLTHIFHLGSLVILSALLLETFLKVFAMGMKLKHHKLEVFDAIVVIISWCLDVALWEGIWAHPGTEAAMLLIYLLPWRVIRIVNSFVLVIQEKDHVQLKIVKQRLRQSLKKNKESIDKTSMYKHELKALAGLCRKLGASDSEINACSPMGKAARRGSVQSVLERAASLTFISTLSSMGSQPSLFDMGDISSEEEDEGKQHEALDRTASHNPTIKSAMSSTTIDSNSAVFISDTEEGQGVDNKGFKGSRSSSLSSKESTVIQVDPNEVKLSDLDKVKNDINKNYMNHPEVARTDSATRL</sequence>
<evidence type="ECO:0000313" key="12">
    <source>
        <dbReference type="EMBL" id="KAK0053475.1"/>
    </source>
</evidence>
<dbReference type="AlphaFoldDB" id="A0AAD8BH96"/>
<dbReference type="PANTHER" id="PTHR46480">
    <property type="entry name" value="F20B24.22"/>
    <property type="match status" value="1"/>
</dbReference>
<reference evidence="12" key="2">
    <citation type="submission" date="2023-04" db="EMBL/GenBank/DDBJ databases">
        <authorList>
            <person name="Bu L."/>
            <person name="Lu L."/>
            <person name="Laidemitt M.R."/>
            <person name="Zhang S.M."/>
            <person name="Mutuku M."/>
            <person name="Mkoji G."/>
            <person name="Steinauer M."/>
            <person name="Loker E.S."/>
        </authorList>
    </citation>
    <scope>NUCLEOTIDE SEQUENCE</scope>
    <source>
        <strain evidence="12">KasaAsao</strain>
        <tissue evidence="12">Whole Snail</tissue>
    </source>
</reference>
<keyword evidence="3" id="KW-1003">Cell membrane</keyword>
<feature type="compositionally biased region" description="Basic and acidic residues" evidence="10">
    <location>
        <begin position="472"/>
        <end position="482"/>
    </location>
</feature>
<keyword evidence="9" id="KW-0407">Ion channel</keyword>
<evidence type="ECO:0000256" key="10">
    <source>
        <dbReference type="SAM" id="MobiDB-lite"/>
    </source>
</evidence>
<name>A0AAD8BH96_BIOPF</name>
<dbReference type="GO" id="GO:0034702">
    <property type="term" value="C:monoatomic ion channel complex"/>
    <property type="evidence" value="ECO:0007669"/>
    <property type="project" value="UniProtKB-KW"/>
</dbReference>
<keyword evidence="4 11" id="KW-0812">Transmembrane</keyword>
<evidence type="ECO:0000256" key="8">
    <source>
        <dbReference type="ARBA" id="ARBA00023136"/>
    </source>
</evidence>
<keyword evidence="6 11" id="KW-1133">Transmembrane helix</keyword>
<evidence type="ECO:0000256" key="1">
    <source>
        <dbReference type="ARBA" id="ARBA00004651"/>
    </source>
</evidence>
<dbReference type="EMBL" id="JASAOG010000086">
    <property type="protein sequence ID" value="KAK0053475.1"/>
    <property type="molecule type" value="Genomic_DNA"/>
</dbReference>
<keyword evidence="13" id="KW-1185">Reference proteome</keyword>
<feature type="transmembrane region" description="Helical" evidence="11">
    <location>
        <begin position="280"/>
        <end position="302"/>
    </location>
</feature>
<proteinExistence type="predicted"/>
<evidence type="ECO:0000256" key="9">
    <source>
        <dbReference type="ARBA" id="ARBA00023303"/>
    </source>
</evidence>
<feature type="region of interest" description="Disordered" evidence="10">
    <location>
        <begin position="457"/>
        <end position="494"/>
    </location>
</feature>
<feature type="transmembrane region" description="Helical" evidence="11">
    <location>
        <begin position="147"/>
        <end position="168"/>
    </location>
</feature>
<dbReference type="Gene3D" id="1.20.120.350">
    <property type="entry name" value="Voltage-gated potassium channels. Chain C"/>
    <property type="match status" value="1"/>
</dbReference>
<comment type="caution">
    <text evidence="12">The sequence shown here is derived from an EMBL/GenBank/DDBJ whole genome shotgun (WGS) entry which is preliminary data.</text>
</comment>
<feature type="compositionally biased region" description="Polar residues" evidence="10">
    <location>
        <begin position="483"/>
        <end position="494"/>
    </location>
</feature>
<evidence type="ECO:0000313" key="13">
    <source>
        <dbReference type="Proteomes" id="UP001233172"/>
    </source>
</evidence>
<dbReference type="PANTHER" id="PTHR46480:SF1">
    <property type="entry name" value="VOLTAGE-GATED HYDROGEN CHANNEL 1"/>
    <property type="match status" value="1"/>
</dbReference>
<comment type="subcellular location">
    <subcellularLocation>
        <location evidence="1">Cell membrane</location>
        <topology evidence="1">Multi-pass membrane protein</topology>
    </subcellularLocation>
</comment>
<dbReference type="GO" id="GO:0005886">
    <property type="term" value="C:plasma membrane"/>
    <property type="evidence" value="ECO:0007669"/>
    <property type="project" value="UniProtKB-SubCell"/>
</dbReference>
<accession>A0AAD8BH96</accession>
<evidence type="ECO:0000256" key="3">
    <source>
        <dbReference type="ARBA" id="ARBA00022475"/>
    </source>
</evidence>
<evidence type="ECO:0000256" key="6">
    <source>
        <dbReference type="ARBA" id="ARBA00022989"/>
    </source>
</evidence>
<evidence type="ECO:0000256" key="4">
    <source>
        <dbReference type="ARBA" id="ARBA00022692"/>
    </source>
</evidence>
<dbReference type="InterPro" id="IPR031846">
    <property type="entry name" value="Hvcn1"/>
</dbReference>
<feature type="compositionally biased region" description="Low complexity" evidence="10">
    <location>
        <begin position="522"/>
        <end position="532"/>
    </location>
</feature>
<dbReference type="Proteomes" id="UP001233172">
    <property type="component" value="Unassembled WGS sequence"/>
</dbReference>
<keyword evidence="7" id="KW-0406">Ion transport</keyword>
<evidence type="ECO:0000256" key="5">
    <source>
        <dbReference type="ARBA" id="ARBA00022882"/>
    </source>
</evidence>
<feature type="region of interest" description="Disordered" evidence="10">
    <location>
        <begin position="508"/>
        <end position="535"/>
    </location>
</feature>